<keyword evidence="6 11" id="KW-0010">Activator</keyword>
<evidence type="ECO:0000256" key="7">
    <source>
        <dbReference type="ARBA" id="ARBA00023163"/>
    </source>
</evidence>
<dbReference type="AlphaFoldDB" id="A0A1E3PR34"/>
<proteinExistence type="inferred from homology"/>
<reference evidence="13 14" key="1">
    <citation type="journal article" date="2016" name="Proc. Natl. Acad. Sci. U.S.A.">
        <title>Comparative genomics of biotechnologically important yeasts.</title>
        <authorList>
            <person name="Riley R."/>
            <person name="Haridas S."/>
            <person name="Wolfe K.H."/>
            <person name="Lopes M.R."/>
            <person name="Hittinger C.T."/>
            <person name="Goeker M."/>
            <person name="Salamov A.A."/>
            <person name="Wisecaver J.H."/>
            <person name="Long T.M."/>
            <person name="Calvey C.H."/>
            <person name="Aerts A.L."/>
            <person name="Barry K.W."/>
            <person name="Choi C."/>
            <person name="Clum A."/>
            <person name="Coughlan A.Y."/>
            <person name="Deshpande S."/>
            <person name="Douglass A.P."/>
            <person name="Hanson S.J."/>
            <person name="Klenk H.-P."/>
            <person name="LaButti K.M."/>
            <person name="Lapidus A."/>
            <person name="Lindquist E.A."/>
            <person name="Lipzen A.M."/>
            <person name="Meier-Kolthoff J.P."/>
            <person name="Ohm R.A."/>
            <person name="Otillar R.P."/>
            <person name="Pangilinan J.L."/>
            <person name="Peng Y."/>
            <person name="Rokas A."/>
            <person name="Rosa C.A."/>
            <person name="Scheuner C."/>
            <person name="Sibirny A.A."/>
            <person name="Slot J.C."/>
            <person name="Stielow J.B."/>
            <person name="Sun H."/>
            <person name="Kurtzman C.P."/>
            <person name="Blackwell M."/>
            <person name="Grigoriev I.V."/>
            <person name="Jeffries T.W."/>
        </authorList>
    </citation>
    <scope>NUCLEOTIDE SEQUENCE [LARGE SCALE GENOMIC DNA]</scope>
    <source>
        <strain evidence="13 14">DSM 6958</strain>
    </source>
</reference>
<evidence type="ECO:0000256" key="2">
    <source>
        <dbReference type="ARBA" id="ARBA00007526"/>
    </source>
</evidence>
<dbReference type="InterPro" id="IPR038566">
    <property type="entry name" value="Mediator_Med6_sf"/>
</dbReference>
<evidence type="ECO:0000256" key="11">
    <source>
        <dbReference type="RuleBase" id="RU364143"/>
    </source>
</evidence>
<feature type="compositionally biased region" description="Basic residues" evidence="12">
    <location>
        <begin position="271"/>
        <end position="284"/>
    </location>
</feature>
<dbReference type="EMBL" id="KV454407">
    <property type="protein sequence ID" value="ODQ67307.1"/>
    <property type="molecule type" value="Genomic_DNA"/>
</dbReference>
<comment type="similarity">
    <text evidence="2 11">Belongs to the Mediator complex subunit 6 family.</text>
</comment>
<evidence type="ECO:0000256" key="12">
    <source>
        <dbReference type="SAM" id="MobiDB-lite"/>
    </source>
</evidence>
<comment type="subcellular location">
    <subcellularLocation>
        <location evidence="1 11">Nucleus</location>
    </subcellularLocation>
</comment>
<keyword evidence="8 11" id="KW-0539">Nucleus</keyword>
<comment type="subunit">
    <text evidence="3 11">Component of the Mediator complex.</text>
</comment>
<protein>
    <recommendedName>
        <fullName evidence="4 11">Mediator of RNA polymerase II transcription subunit 6</fullName>
    </recommendedName>
    <alternativeName>
        <fullName evidence="10 11">Mediator complex subunit 6</fullName>
    </alternativeName>
</protein>
<dbReference type="Proteomes" id="UP000095009">
    <property type="component" value="Unassembled WGS sequence"/>
</dbReference>
<keyword evidence="5 11" id="KW-0805">Transcription regulation</keyword>
<evidence type="ECO:0000313" key="13">
    <source>
        <dbReference type="EMBL" id="ODQ67307.1"/>
    </source>
</evidence>
<keyword evidence="7 11" id="KW-0804">Transcription</keyword>
<dbReference type="PANTHER" id="PTHR13104">
    <property type="entry name" value="MED-6-RELATED"/>
    <property type="match status" value="1"/>
</dbReference>
<evidence type="ECO:0000256" key="1">
    <source>
        <dbReference type="ARBA" id="ARBA00004123"/>
    </source>
</evidence>
<evidence type="ECO:0000313" key="14">
    <source>
        <dbReference type="Proteomes" id="UP000095009"/>
    </source>
</evidence>
<evidence type="ECO:0000256" key="6">
    <source>
        <dbReference type="ARBA" id="ARBA00023159"/>
    </source>
</evidence>
<comment type="function">
    <text evidence="9 11">Component of the Mediator complex, a coactivator involved in the regulated transcription of nearly all RNA polymerase II-dependent genes. Mediator functions as a bridge to convey information from gene-specific regulatory proteins to the basal RNA polymerase II transcription machinery. Mediator is recruited to promoters by direct interactions with regulatory proteins and serves as a scaffold for the assembly of a functional preinitiation complex with RNA polymerase II and the general transcription factors.</text>
</comment>
<evidence type="ECO:0000256" key="10">
    <source>
        <dbReference type="ARBA" id="ARBA00031259"/>
    </source>
</evidence>
<evidence type="ECO:0000256" key="9">
    <source>
        <dbReference type="ARBA" id="ARBA00025687"/>
    </source>
</evidence>
<evidence type="ECO:0000256" key="5">
    <source>
        <dbReference type="ARBA" id="ARBA00023015"/>
    </source>
</evidence>
<accession>A0A1E3PR34</accession>
<evidence type="ECO:0000256" key="3">
    <source>
        <dbReference type="ARBA" id="ARBA00011837"/>
    </source>
</evidence>
<name>A0A1E3PR34_9ASCO</name>
<sequence>MDASLTPLDELQWRSPEWIQAFGLRTDNVLEYFAQSPFFDRSSNNQVLKMQSQFNENLHTRTDLHKELQNMKGIEFVISFSREPELWIVRKQNRLSPQEVRPISTYFVVNENIYMAPSVLSVIQSRLLSTVLSMRQALDQAFSLPNYSPSQGYTYFNQELDVNDSTVTTAPPITTTPPTKGKPALKGPISIQKKMTQVAPSPPKPAMDLASRLAAEVSMDRALSSALFSSTVFLEDMPLIPAPNSNPNSSAEQGSSFPHGSGSEAVALKAVRGRTIPKRGKSTR</sequence>
<evidence type="ECO:0000256" key="4">
    <source>
        <dbReference type="ARBA" id="ARBA00020634"/>
    </source>
</evidence>
<dbReference type="OrthoDB" id="344220at2759"/>
<dbReference type="GO" id="GO:0003712">
    <property type="term" value="F:transcription coregulator activity"/>
    <property type="evidence" value="ECO:0007669"/>
    <property type="project" value="InterPro"/>
</dbReference>
<dbReference type="InterPro" id="IPR007018">
    <property type="entry name" value="Mediator_Med6"/>
</dbReference>
<dbReference type="Pfam" id="PF04934">
    <property type="entry name" value="Med6"/>
    <property type="match status" value="1"/>
</dbReference>
<evidence type="ECO:0000256" key="8">
    <source>
        <dbReference type="ARBA" id="ARBA00023242"/>
    </source>
</evidence>
<dbReference type="FunFam" id="3.10.450.580:FF:000004">
    <property type="entry name" value="Mediator of RNA polymerase II transcription subunit 6"/>
    <property type="match status" value="1"/>
</dbReference>
<dbReference type="Gene3D" id="3.10.450.580">
    <property type="entry name" value="Mediator complex, subunit Med6"/>
    <property type="match status" value="1"/>
</dbReference>
<dbReference type="GO" id="GO:0016592">
    <property type="term" value="C:mediator complex"/>
    <property type="evidence" value="ECO:0007669"/>
    <property type="project" value="InterPro"/>
</dbReference>
<feature type="compositionally biased region" description="Polar residues" evidence="12">
    <location>
        <begin position="243"/>
        <end position="258"/>
    </location>
</feature>
<gene>
    <name evidence="11" type="primary">MED6</name>
    <name evidence="13" type="ORF">NADFUDRAFT_49741</name>
</gene>
<dbReference type="GO" id="GO:0006357">
    <property type="term" value="P:regulation of transcription by RNA polymerase II"/>
    <property type="evidence" value="ECO:0007669"/>
    <property type="project" value="InterPro"/>
</dbReference>
<keyword evidence="14" id="KW-1185">Reference proteome</keyword>
<organism evidence="13 14">
    <name type="scientific">Nadsonia fulvescens var. elongata DSM 6958</name>
    <dbReference type="NCBI Taxonomy" id="857566"/>
    <lineage>
        <taxon>Eukaryota</taxon>
        <taxon>Fungi</taxon>
        <taxon>Dikarya</taxon>
        <taxon>Ascomycota</taxon>
        <taxon>Saccharomycotina</taxon>
        <taxon>Dipodascomycetes</taxon>
        <taxon>Dipodascales</taxon>
        <taxon>Dipodascales incertae sedis</taxon>
        <taxon>Nadsonia</taxon>
    </lineage>
</organism>
<feature type="region of interest" description="Disordered" evidence="12">
    <location>
        <begin position="241"/>
        <end position="284"/>
    </location>
</feature>
<dbReference type="STRING" id="857566.A0A1E3PR34"/>